<evidence type="ECO:0000313" key="3">
    <source>
        <dbReference type="Proteomes" id="UP000242872"/>
    </source>
</evidence>
<evidence type="ECO:0000256" key="1">
    <source>
        <dbReference type="SAM" id="Phobius"/>
    </source>
</evidence>
<dbReference type="Proteomes" id="UP000242872">
    <property type="component" value="Unassembled WGS sequence"/>
</dbReference>
<name>F2UTW9_PARA4</name>
<sequence length="86" mass="9312">MGKGTNLVFGTISFIAVLSIIIGFFSYFGLSFSFINEAYYGSYFVLFISIFLLGLFDGNLIGGLLWGSVISGVLFLVLVIIIPAII</sequence>
<dbReference type="AlphaFoldDB" id="F2UTW9"/>
<feature type="transmembrane region" description="Helical" evidence="1">
    <location>
        <begin position="38"/>
        <end position="56"/>
    </location>
</feature>
<dbReference type="HOGENOM" id="CLU_2490291_0_0_2"/>
<keyword evidence="1" id="KW-1133">Transmembrane helix</keyword>
<accession>F2UTW9</accession>
<reference evidence="2 3" key="1">
    <citation type="submission" date="2011-03" db="EMBL/GenBank/DDBJ databases">
        <title>A unique three-unit tRNA splicing endonuclease found in ultrasmall Archaea possesses broad substrate specificity.</title>
        <authorList>
            <person name="Fujishima K."/>
            <person name="Sugahara J."/>
            <person name="Miller C.S."/>
            <person name="Baker B.J."/>
            <person name="Di Giulio M."/>
            <person name="Tomita M."/>
            <person name="Banfield J.F."/>
            <person name="Kanai A."/>
        </authorList>
    </citation>
    <scope>NUCLEOTIDE SEQUENCE [LARGE SCALE GENOMIC DNA]</scope>
</reference>
<keyword evidence="1" id="KW-0812">Transmembrane</keyword>
<dbReference type="EMBL" id="GL876960">
    <property type="protein sequence ID" value="EGD71809.1"/>
    <property type="molecule type" value="Genomic_DNA"/>
</dbReference>
<feature type="transmembrane region" description="Helical" evidence="1">
    <location>
        <begin position="63"/>
        <end position="85"/>
    </location>
</feature>
<feature type="transmembrane region" description="Helical" evidence="1">
    <location>
        <begin position="7"/>
        <end position="32"/>
    </location>
</feature>
<gene>
    <name evidence="2" type="ORF">CSMARM4_0049</name>
</gene>
<organism evidence="2 3">
    <name type="scientific">Candidatus Parvarchaeum acidiphilum ARMAN-4_'5-way FS'</name>
    <dbReference type="NCBI Taxonomy" id="994837"/>
    <lineage>
        <taxon>Archaea</taxon>
        <taxon>Candidatus Parvarchaeota</taxon>
        <taxon>Candidatus Parvarchaeum</taxon>
    </lineage>
</organism>
<protein>
    <submittedName>
        <fullName evidence="2">Uncharacterized membrane protein</fullName>
    </submittedName>
</protein>
<proteinExistence type="predicted"/>
<keyword evidence="1" id="KW-0472">Membrane</keyword>
<evidence type="ECO:0000313" key="2">
    <source>
        <dbReference type="EMBL" id="EGD71809.1"/>
    </source>
</evidence>